<proteinExistence type="predicted"/>
<sequence>MPNPNIPDDWLAKIAKKMADKCWWYLRPMLKSGPHGRNIVYRPDVLKDANIFSMCDDPDDFYAAGHDPNDINSECRYRPFFKRCLEAGNLTAIYHEGLRLVTHESDIKAAILHLERIVPRYAAATLACAILYICAGNAHMGGVYFRLFGSNHYALESEDTRDICEEVLEEIKKYGNTLKYTYAKSFSYPECGDIRTPDCAMMCYMRSGLFNNLCNECYIWWCAKRISQIL</sequence>
<dbReference type="EMBL" id="AY954858">
    <property type="protein sequence ID" value="AAX55184.1"/>
    <property type="molecule type" value="Genomic_DNA"/>
</dbReference>
<protein>
    <recommendedName>
        <fullName evidence="2">Mutator-like transposase</fullName>
    </recommendedName>
</protein>
<evidence type="ECO:0000313" key="1">
    <source>
        <dbReference type="EMBL" id="AAX55184.1"/>
    </source>
</evidence>
<evidence type="ECO:0008006" key="2">
    <source>
        <dbReference type="Google" id="ProtNLM"/>
    </source>
</evidence>
<gene>
    <name evidence="1" type="ordered locus">At4g07943</name>
</gene>
<accession>Q58FV1</accession>
<reference evidence="1" key="1">
    <citation type="submission" date="2005-03" db="EMBL/GenBank/DDBJ databases">
        <authorList>
            <person name="Underwood B.A."/>
            <person name="Xiao Y."/>
            <person name="Moskal W."/>
            <person name="Monaghan E."/>
            <person name="Wang W."/>
            <person name="Redman J."/>
            <person name="Wu H.C."/>
            <person name="Utterback T."/>
            <person name="Town C.D."/>
        </authorList>
    </citation>
    <scope>NUCLEOTIDE SEQUENCE</scope>
</reference>
<organism evidence="1">
    <name type="scientific">Arabidopsis thaliana</name>
    <name type="common">Mouse-ear cress</name>
    <dbReference type="NCBI Taxonomy" id="3702"/>
    <lineage>
        <taxon>Eukaryota</taxon>
        <taxon>Viridiplantae</taxon>
        <taxon>Streptophyta</taxon>
        <taxon>Embryophyta</taxon>
        <taxon>Tracheophyta</taxon>
        <taxon>Spermatophyta</taxon>
        <taxon>Magnoliopsida</taxon>
        <taxon>eudicotyledons</taxon>
        <taxon>Gunneridae</taxon>
        <taxon>Pentapetalae</taxon>
        <taxon>rosids</taxon>
        <taxon>malvids</taxon>
        <taxon>Brassicales</taxon>
        <taxon>Brassicaceae</taxon>
        <taxon>Camelineae</taxon>
        <taxon>Arabidopsis</taxon>
    </lineage>
</organism>
<name>Q58FV1_ARATH</name>
<dbReference type="AlphaFoldDB" id="Q58FV1"/>